<comment type="caution">
    <text evidence="2">The sequence shown here is derived from an EMBL/GenBank/DDBJ whole genome shotgun (WGS) entry which is preliminary data.</text>
</comment>
<keyword evidence="1" id="KW-0472">Membrane</keyword>
<dbReference type="EMBL" id="PKMF04000182">
    <property type="protein sequence ID" value="KAK7844653.1"/>
    <property type="molecule type" value="Genomic_DNA"/>
</dbReference>
<protein>
    <submittedName>
        <fullName evidence="2">Uncharacterized protein</fullName>
    </submittedName>
</protein>
<name>A0AAW0KYJ1_QUESU</name>
<evidence type="ECO:0000256" key="1">
    <source>
        <dbReference type="SAM" id="Phobius"/>
    </source>
</evidence>
<dbReference type="Proteomes" id="UP000237347">
    <property type="component" value="Unassembled WGS sequence"/>
</dbReference>
<feature type="transmembrane region" description="Helical" evidence="1">
    <location>
        <begin position="112"/>
        <end position="132"/>
    </location>
</feature>
<gene>
    <name evidence="2" type="primary">PAT04_0</name>
    <name evidence="2" type="ORF">CFP56_010685</name>
</gene>
<keyword evidence="1" id="KW-1133">Transmembrane helix</keyword>
<keyword evidence="1" id="KW-0812">Transmembrane</keyword>
<reference evidence="2 3" key="1">
    <citation type="journal article" date="2018" name="Sci. Data">
        <title>The draft genome sequence of cork oak.</title>
        <authorList>
            <person name="Ramos A.M."/>
            <person name="Usie A."/>
            <person name="Barbosa P."/>
            <person name="Barros P.M."/>
            <person name="Capote T."/>
            <person name="Chaves I."/>
            <person name="Simoes F."/>
            <person name="Abreu I."/>
            <person name="Carrasquinho I."/>
            <person name="Faro C."/>
            <person name="Guimaraes J.B."/>
            <person name="Mendonca D."/>
            <person name="Nobrega F."/>
            <person name="Rodrigues L."/>
            <person name="Saibo N.J.M."/>
            <person name="Varela M.C."/>
            <person name="Egas C."/>
            <person name="Matos J."/>
            <person name="Miguel C.M."/>
            <person name="Oliveira M.M."/>
            <person name="Ricardo C.P."/>
            <person name="Goncalves S."/>
        </authorList>
    </citation>
    <scope>NUCLEOTIDE SEQUENCE [LARGE SCALE GENOMIC DNA]</scope>
    <source>
        <strain evidence="3">cv. HL8</strain>
    </source>
</reference>
<accession>A0AAW0KYJ1</accession>
<proteinExistence type="predicted"/>
<evidence type="ECO:0000313" key="2">
    <source>
        <dbReference type="EMBL" id="KAK7844653.1"/>
    </source>
</evidence>
<dbReference type="AlphaFoldDB" id="A0AAW0KYJ1"/>
<sequence>MNKFRSFVNEQEHMVVASLTPNNGESFVSSKEKIDIEMGTKRVEGSGFSLPEILRNLDYDDLVDNIKSKEEERTPAFDSLLSTCKISPSEFEPKLDEIKSTWLKNLDRISRAIFSAATALVSIVLAAFSKAFT</sequence>
<organism evidence="2 3">
    <name type="scientific">Quercus suber</name>
    <name type="common">Cork oak</name>
    <dbReference type="NCBI Taxonomy" id="58331"/>
    <lineage>
        <taxon>Eukaryota</taxon>
        <taxon>Viridiplantae</taxon>
        <taxon>Streptophyta</taxon>
        <taxon>Embryophyta</taxon>
        <taxon>Tracheophyta</taxon>
        <taxon>Spermatophyta</taxon>
        <taxon>Magnoliopsida</taxon>
        <taxon>eudicotyledons</taxon>
        <taxon>Gunneridae</taxon>
        <taxon>Pentapetalae</taxon>
        <taxon>rosids</taxon>
        <taxon>fabids</taxon>
        <taxon>Fagales</taxon>
        <taxon>Fagaceae</taxon>
        <taxon>Quercus</taxon>
    </lineage>
</organism>
<keyword evidence="3" id="KW-1185">Reference proteome</keyword>
<evidence type="ECO:0000313" key="3">
    <source>
        <dbReference type="Proteomes" id="UP000237347"/>
    </source>
</evidence>